<dbReference type="Pfam" id="PF04984">
    <property type="entry name" value="Phage_sheath_1"/>
    <property type="match status" value="1"/>
</dbReference>
<feature type="domain" description="Tail sheath protein subtilisin-like" evidence="3">
    <location>
        <begin position="530"/>
        <end position="696"/>
    </location>
</feature>
<comment type="caution">
    <text evidence="5">The sequence shown here is derived from an EMBL/GenBank/DDBJ whole genome shotgun (WGS) entry which is preliminary data.</text>
</comment>
<evidence type="ECO:0008006" key="7">
    <source>
        <dbReference type="Google" id="ProtNLM"/>
    </source>
</evidence>
<comment type="similarity">
    <text evidence="1">Belongs to the myoviridae tail sheath protein family.</text>
</comment>
<evidence type="ECO:0000313" key="6">
    <source>
        <dbReference type="Proteomes" id="UP000268094"/>
    </source>
</evidence>
<proteinExistence type="inferred from homology"/>
<reference evidence="6" key="1">
    <citation type="submission" date="2018-09" db="EMBL/GenBank/DDBJ databases">
        <authorList>
            <person name="Livingstone P.G."/>
            <person name="Whitworth D.E."/>
        </authorList>
    </citation>
    <scope>NUCLEOTIDE SEQUENCE [LARGE SCALE GENOMIC DNA]</scope>
    <source>
        <strain evidence="6">CA054A</strain>
    </source>
</reference>
<dbReference type="Pfam" id="PF17482">
    <property type="entry name" value="Phage_sheath_1C"/>
    <property type="match status" value="1"/>
</dbReference>
<evidence type="ECO:0000256" key="2">
    <source>
        <dbReference type="SAM" id="MobiDB-lite"/>
    </source>
</evidence>
<name>A0A3A8JBH3_9BACT</name>
<dbReference type="InterPro" id="IPR035089">
    <property type="entry name" value="Phage_sheath_subtilisin"/>
</dbReference>
<feature type="domain" description="Tail sheath protein C-terminal" evidence="4">
    <location>
        <begin position="698"/>
        <end position="803"/>
    </location>
</feature>
<dbReference type="PANTHER" id="PTHR35861:SF1">
    <property type="entry name" value="PHAGE TAIL SHEATH PROTEIN"/>
    <property type="match status" value="1"/>
</dbReference>
<protein>
    <recommendedName>
        <fullName evidence="7">Phage tail sheath family protein</fullName>
    </recommendedName>
</protein>
<feature type="region of interest" description="Disordered" evidence="2">
    <location>
        <begin position="1"/>
        <end position="41"/>
    </location>
</feature>
<dbReference type="Gene3D" id="3.40.50.11780">
    <property type="match status" value="2"/>
</dbReference>
<accession>A0A3A8JBH3</accession>
<organism evidence="5 6">
    <name type="scientific">Corallococcus terminator</name>
    <dbReference type="NCBI Taxonomy" id="2316733"/>
    <lineage>
        <taxon>Bacteria</taxon>
        <taxon>Pseudomonadati</taxon>
        <taxon>Myxococcota</taxon>
        <taxon>Myxococcia</taxon>
        <taxon>Myxococcales</taxon>
        <taxon>Cystobacterineae</taxon>
        <taxon>Myxococcaceae</taxon>
        <taxon>Corallococcus</taxon>
    </lineage>
</organism>
<dbReference type="InterPro" id="IPR052042">
    <property type="entry name" value="Tail_sheath_structural"/>
</dbReference>
<keyword evidence="6" id="KW-1185">Reference proteome</keyword>
<dbReference type="Proteomes" id="UP000268094">
    <property type="component" value="Unassembled WGS sequence"/>
</dbReference>
<dbReference type="InterPro" id="IPR020287">
    <property type="entry name" value="Tail_sheath_C"/>
</dbReference>
<evidence type="ECO:0000259" key="3">
    <source>
        <dbReference type="Pfam" id="PF04984"/>
    </source>
</evidence>
<sequence>MSRGALHAPLAATRERRSPKSTPPSAGPSETRRTNVPERLHPGVYVEEKSAGARPIEGVGTSTAAFIGQAARGIPGMAWFLTGFAEYERAFGGHQPGEAGLLAQAVEAFFDSGGRRAYVVRVLPSDAVTGASTALASRAGGGLNALTFLARGAGEWSEFLRIHVADSTNFPSEAFRVDVVWTEAGATRTLETFDDLRMDPSVEDYVGERINDISRYIRILDEYQVKLAASPSGTVLVAAQVPRLKALVPVSGKYTLYDGAKLQVVTSDAALPDVEPTTLDIPVTQALVVAAVPAATFSNGRVLLTAAEFKTFLGNAVTAAALTGTFVIEGTDAPEISLKVATGPTLSIAKPVAPATAYDLDAGDLEITLGTPGGDTDVPIPILAADDTAVTPEELRASLAAALAGQVASVVIASGGNILITGLPGAAGTTTLAVSGTGVTGTATAGAAGLTSTNQDGLQLSISETLQPTVPPMLRLLGFPPRARGYAVNSPANPLVRPTIITQVRLLGGSDGSTALDTSDFAGDARTRTGLHALDGEDVNLVALPGKNEVAYISTGIAYCDNRGDCLFLADGPGGVDKDFAVAPDDAKQFIEGLPSRSKNSAMFYPWIRVVDPVGVGRNPTRLVPPSGHVAGLFARTDNTRGVWKAPAGIEASISEALGLQYPVIDEEQDILNPVNLNCLRQFPGVGIVSWGSRTLSPDPEWRYIPVRRTALFLKESLRRGLRWAVFEPNDEFLWSRIRNAIQAFMLGLFRQGAFQGTTPEEAFSVVCDRSTNPQELVDAGIVTAQVAFAPLKPAEFVVLEISQKSQLAA</sequence>
<evidence type="ECO:0000313" key="5">
    <source>
        <dbReference type="EMBL" id="RKG93217.1"/>
    </source>
</evidence>
<dbReference type="EMBL" id="RAVZ01000012">
    <property type="protein sequence ID" value="RKG93217.1"/>
    <property type="molecule type" value="Genomic_DNA"/>
</dbReference>
<gene>
    <name evidence="5" type="ORF">D7V88_03520</name>
</gene>
<feature type="compositionally biased region" description="Basic and acidic residues" evidence="2">
    <location>
        <begin position="30"/>
        <end position="41"/>
    </location>
</feature>
<dbReference type="PANTHER" id="PTHR35861">
    <property type="match status" value="1"/>
</dbReference>
<evidence type="ECO:0000256" key="1">
    <source>
        <dbReference type="ARBA" id="ARBA00008005"/>
    </source>
</evidence>
<dbReference type="AlphaFoldDB" id="A0A3A8JBH3"/>
<evidence type="ECO:0000259" key="4">
    <source>
        <dbReference type="Pfam" id="PF17482"/>
    </source>
</evidence>